<keyword evidence="3" id="KW-0804">Transcription</keyword>
<dbReference type="Pfam" id="PF00440">
    <property type="entry name" value="TetR_N"/>
    <property type="match status" value="1"/>
</dbReference>
<feature type="domain" description="HTH tetR-type" evidence="6">
    <location>
        <begin position="19"/>
        <end position="79"/>
    </location>
</feature>
<dbReference type="Gene3D" id="1.10.357.10">
    <property type="entry name" value="Tetracycline Repressor, domain 2"/>
    <property type="match status" value="1"/>
</dbReference>
<proteinExistence type="predicted"/>
<name>A0A5C8HYT6_9MICO</name>
<dbReference type="RefSeq" id="WP_147895284.1">
    <property type="nucleotide sequence ID" value="NZ_BAAANR010000001.1"/>
</dbReference>
<dbReference type="PANTHER" id="PTHR47506:SF1">
    <property type="entry name" value="HTH-TYPE TRANSCRIPTIONAL REGULATOR YJDC"/>
    <property type="match status" value="1"/>
</dbReference>
<comment type="caution">
    <text evidence="7">The sequence shown here is derived from an EMBL/GenBank/DDBJ whole genome shotgun (WGS) entry which is preliminary data.</text>
</comment>
<feature type="DNA-binding region" description="H-T-H motif" evidence="4">
    <location>
        <begin position="42"/>
        <end position="61"/>
    </location>
</feature>
<keyword evidence="1" id="KW-0805">Transcription regulation</keyword>
<gene>
    <name evidence="7" type="ORF">FVP77_14585</name>
</gene>
<dbReference type="AlphaFoldDB" id="A0A5C8HYT6"/>
<evidence type="ECO:0000256" key="3">
    <source>
        <dbReference type="ARBA" id="ARBA00023163"/>
    </source>
</evidence>
<accession>A0A5C8HYT6</accession>
<dbReference type="Proteomes" id="UP000321034">
    <property type="component" value="Unassembled WGS sequence"/>
</dbReference>
<evidence type="ECO:0000313" key="8">
    <source>
        <dbReference type="Proteomes" id="UP000321034"/>
    </source>
</evidence>
<organism evidence="7 8">
    <name type="scientific">Microbacterium hatanonis</name>
    <dbReference type="NCBI Taxonomy" id="404366"/>
    <lineage>
        <taxon>Bacteria</taxon>
        <taxon>Bacillati</taxon>
        <taxon>Actinomycetota</taxon>
        <taxon>Actinomycetes</taxon>
        <taxon>Micrococcales</taxon>
        <taxon>Microbacteriaceae</taxon>
        <taxon>Microbacterium</taxon>
    </lineage>
</organism>
<evidence type="ECO:0000259" key="6">
    <source>
        <dbReference type="PROSITE" id="PS50977"/>
    </source>
</evidence>
<evidence type="ECO:0000256" key="1">
    <source>
        <dbReference type="ARBA" id="ARBA00023015"/>
    </source>
</evidence>
<dbReference type="OrthoDB" id="3766519at2"/>
<keyword evidence="2 4" id="KW-0238">DNA-binding</keyword>
<evidence type="ECO:0000256" key="5">
    <source>
        <dbReference type="SAM" id="MobiDB-lite"/>
    </source>
</evidence>
<dbReference type="SUPFAM" id="SSF46689">
    <property type="entry name" value="Homeodomain-like"/>
    <property type="match status" value="1"/>
</dbReference>
<dbReference type="InterPro" id="IPR001647">
    <property type="entry name" value="HTH_TetR"/>
</dbReference>
<sequence length="219" mass="23430">MAPARTGRPRAAGPSPTGQGTRADVLTAAAALFCTRGYTSSSTHAIAEAAGIRQASMYHHFERKHDILLALLLETVQPSLEVAARLLAEDDEPAARLWALCVADVRLLSAGPHNVGALYLLPEVSEDAFRPFRERRSELETTYRTLVAASGLAADRVDISTSLVLGLVESVILQRKRGVEITERTAEAIASAALRVLDLDPAVISRAEDLGIGVLDRIA</sequence>
<evidence type="ECO:0000256" key="2">
    <source>
        <dbReference type="ARBA" id="ARBA00023125"/>
    </source>
</evidence>
<reference evidence="7 8" key="1">
    <citation type="submission" date="2019-08" db="EMBL/GenBank/DDBJ databases">
        <authorList>
            <person name="Dong K."/>
        </authorList>
    </citation>
    <scope>NUCLEOTIDE SEQUENCE [LARGE SCALE GENOMIC DNA]</scope>
    <source>
        <strain evidence="7 8">JCM14558</strain>
    </source>
</reference>
<dbReference type="PANTHER" id="PTHR47506">
    <property type="entry name" value="TRANSCRIPTIONAL REGULATORY PROTEIN"/>
    <property type="match status" value="1"/>
</dbReference>
<dbReference type="GO" id="GO:0003677">
    <property type="term" value="F:DNA binding"/>
    <property type="evidence" value="ECO:0007669"/>
    <property type="project" value="UniProtKB-UniRule"/>
</dbReference>
<evidence type="ECO:0000313" key="7">
    <source>
        <dbReference type="EMBL" id="TXK10086.1"/>
    </source>
</evidence>
<protein>
    <submittedName>
        <fullName evidence="7">TetR/AcrR family transcriptional regulator</fullName>
    </submittedName>
</protein>
<feature type="region of interest" description="Disordered" evidence="5">
    <location>
        <begin position="1"/>
        <end position="21"/>
    </location>
</feature>
<dbReference type="EMBL" id="VRSV01000002">
    <property type="protein sequence ID" value="TXK10086.1"/>
    <property type="molecule type" value="Genomic_DNA"/>
</dbReference>
<dbReference type="PRINTS" id="PR00455">
    <property type="entry name" value="HTHTETR"/>
</dbReference>
<keyword evidence="8" id="KW-1185">Reference proteome</keyword>
<dbReference type="InterPro" id="IPR009057">
    <property type="entry name" value="Homeodomain-like_sf"/>
</dbReference>
<evidence type="ECO:0000256" key="4">
    <source>
        <dbReference type="PROSITE-ProRule" id="PRU00335"/>
    </source>
</evidence>
<dbReference type="PROSITE" id="PS50977">
    <property type="entry name" value="HTH_TETR_2"/>
    <property type="match status" value="1"/>
</dbReference>
<feature type="compositionally biased region" description="Low complexity" evidence="5">
    <location>
        <begin position="1"/>
        <end position="16"/>
    </location>
</feature>